<accession>A0A5C6Z4X1</accession>
<dbReference type="Pfam" id="PF13568">
    <property type="entry name" value="OMP_b-brl_2"/>
    <property type="match status" value="1"/>
</dbReference>
<gene>
    <name evidence="3" type="ORF">ESU54_04480</name>
</gene>
<dbReference type="OrthoDB" id="947434at2"/>
<dbReference type="AlphaFoldDB" id="A0A5C6Z4X1"/>
<dbReference type="EMBL" id="VORT01000002">
    <property type="protein sequence ID" value="TXD74514.1"/>
    <property type="molecule type" value="Genomic_DNA"/>
</dbReference>
<reference evidence="3 4" key="1">
    <citation type="submission" date="2019-08" db="EMBL/GenBank/DDBJ databases">
        <title>Genome of Aequorivita antarctica SW49 (type strain).</title>
        <authorList>
            <person name="Bowman J.P."/>
        </authorList>
    </citation>
    <scope>NUCLEOTIDE SEQUENCE [LARGE SCALE GENOMIC DNA]</scope>
    <source>
        <strain evidence="3 4">SW49</strain>
    </source>
</reference>
<feature type="signal peptide" evidence="1">
    <location>
        <begin position="1"/>
        <end position="20"/>
    </location>
</feature>
<organism evidence="3 4">
    <name type="scientific">Aequorivita antarctica</name>
    <dbReference type="NCBI Taxonomy" id="153266"/>
    <lineage>
        <taxon>Bacteria</taxon>
        <taxon>Pseudomonadati</taxon>
        <taxon>Bacteroidota</taxon>
        <taxon>Flavobacteriia</taxon>
        <taxon>Flavobacteriales</taxon>
        <taxon>Flavobacteriaceae</taxon>
        <taxon>Aequorivita</taxon>
    </lineage>
</organism>
<protein>
    <submittedName>
        <fullName evidence="3">PorT family protein</fullName>
    </submittedName>
</protein>
<dbReference type="RefSeq" id="WP_111843941.1">
    <property type="nucleotide sequence ID" value="NZ_UEGI01000003.1"/>
</dbReference>
<keyword evidence="4" id="KW-1185">Reference proteome</keyword>
<evidence type="ECO:0000256" key="1">
    <source>
        <dbReference type="SAM" id="SignalP"/>
    </source>
</evidence>
<keyword evidence="1" id="KW-0732">Signal</keyword>
<evidence type="ECO:0000313" key="3">
    <source>
        <dbReference type="EMBL" id="TXD74514.1"/>
    </source>
</evidence>
<feature type="domain" description="Outer membrane protein beta-barrel" evidence="2">
    <location>
        <begin position="18"/>
        <end position="176"/>
    </location>
</feature>
<sequence length="206" mass="22510">MKKILLLTAVALFAFTTAQSQEFRIGAKAGLNVASLGGDSYYGGLGSLGSRTSFHIGGLVEIPLMGKFALQPELLYSSEGSDWSFGTLGDNTKLDYIRVPVLAKFYIIEGLSAEAGPVFGVLINAEGNYYNADDDFVRGDAKDIYKSFDAQFGIGASYRLNMGFFFSIRYNKGLLSVNEEYEVDGYRYNTGKNQSNVFQLSAGYSF</sequence>
<comment type="caution">
    <text evidence="3">The sequence shown here is derived from an EMBL/GenBank/DDBJ whole genome shotgun (WGS) entry which is preliminary data.</text>
</comment>
<dbReference type="InterPro" id="IPR025665">
    <property type="entry name" value="Beta-barrel_OMP_2"/>
</dbReference>
<dbReference type="Proteomes" id="UP000321497">
    <property type="component" value="Unassembled WGS sequence"/>
</dbReference>
<evidence type="ECO:0000313" key="4">
    <source>
        <dbReference type="Proteomes" id="UP000321497"/>
    </source>
</evidence>
<name>A0A5C6Z4X1_9FLAO</name>
<feature type="chain" id="PRO_5022703558" evidence="1">
    <location>
        <begin position="21"/>
        <end position="206"/>
    </location>
</feature>
<proteinExistence type="predicted"/>
<evidence type="ECO:0000259" key="2">
    <source>
        <dbReference type="Pfam" id="PF13568"/>
    </source>
</evidence>